<dbReference type="SUPFAM" id="SSF46689">
    <property type="entry name" value="Homeodomain-like"/>
    <property type="match status" value="1"/>
</dbReference>
<dbReference type="GO" id="GO:0003677">
    <property type="term" value="F:DNA binding"/>
    <property type="evidence" value="ECO:0007669"/>
    <property type="project" value="UniProtKB-KW"/>
</dbReference>
<proteinExistence type="predicted"/>
<evidence type="ECO:0000313" key="3">
    <source>
        <dbReference type="EMBL" id="KIK78578.1"/>
    </source>
</evidence>
<dbReference type="OrthoDB" id="162969at2759"/>
<dbReference type="Pfam" id="PF03221">
    <property type="entry name" value="HTH_Tnp_Tc5"/>
    <property type="match status" value="1"/>
</dbReference>
<dbReference type="InterPro" id="IPR006600">
    <property type="entry name" value="HTH_CenpB_DNA-bd_dom"/>
</dbReference>
<reference evidence="3 4" key="1">
    <citation type="submission" date="2014-04" db="EMBL/GenBank/DDBJ databases">
        <authorList>
            <consortium name="DOE Joint Genome Institute"/>
            <person name="Kuo A."/>
            <person name="Kohler A."/>
            <person name="Jargeat P."/>
            <person name="Nagy L.G."/>
            <person name="Floudas D."/>
            <person name="Copeland A."/>
            <person name="Barry K.W."/>
            <person name="Cichocki N."/>
            <person name="Veneault-Fourrey C."/>
            <person name="LaButti K."/>
            <person name="Lindquist E.A."/>
            <person name="Lipzen A."/>
            <person name="Lundell T."/>
            <person name="Morin E."/>
            <person name="Murat C."/>
            <person name="Sun H."/>
            <person name="Tunlid A."/>
            <person name="Henrissat B."/>
            <person name="Grigoriev I.V."/>
            <person name="Hibbett D.S."/>
            <person name="Martin F."/>
            <person name="Nordberg H.P."/>
            <person name="Cantor M.N."/>
            <person name="Hua S.X."/>
        </authorList>
    </citation>
    <scope>NUCLEOTIDE SEQUENCE [LARGE SCALE GENOMIC DNA]</scope>
    <source>
        <strain evidence="3 4">Ve08.2h10</strain>
    </source>
</reference>
<keyword evidence="4" id="KW-1185">Reference proteome</keyword>
<organism evidence="3 4">
    <name type="scientific">Paxillus rubicundulus Ve08.2h10</name>
    <dbReference type="NCBI Taxonomy" id="930991"/>
    <lineage>
        <taxon>Eukaryota</taxon>
        <taxon>Fungi</taxon>
        <taxon>Dikarya</taxon>
        <taxon>Basidiomycota</taxon>
        <taxon>Agaricomycotina</taxon>
        <taxon>Agaricomycetes</taxon>
        <taxon>Agaricomycetidae</taxon>
        <taxon>Boletales</taxon>
        <taxon>Paxilineae</taxon>
        <taxon>Paxillaceae</taxon>
        <taxon>Paxillus</taxon>
    </lineage>
</organism>
<sequence>VYRFVDAHPSVAQTQIVQHFNSLKTNSIFFDQSTLSHKSQECPKMEAHIDDNPTTLSSKRPCVVTSPAVELALTHWVQHMKAKGETVTGPMLQEKCRRFEEELQVPEKERLLSEGWLQSFWKTNNIHEHWQHREAGLVDTEAVQVY</sequence>
<evidence type="ECO:0000313" key="4">
    <source>
        <dbReference type="Proteomes" id="UP000054538"/>
    </source>
</evidence>
<dbReference type="HOGENOM" id="CLU_018294_8_0_1"/>
<dbReference type="SMART" id="SM00674">
    <property type="entry name" value="CENPB"/>
    <property type="match status" value="1"/>
</dbReference>
<reference evidence="4" key="2">
    <citation type="submission" date="2015-01" db="EMBL/GenBank/DDBJ databases">
        <title>Evolutionary Origins and Diversification of the Mycorrhizal Mutualists.</title>
        <authorList>
            <consortium name="DOE Joint Genome Institute"/>
            <consortium name="Mycorrhizal Genomics Consortium"/>
            <person name="Kohler A."/>
            <person name="Kuo A."/>
            <person name="Nagy L.G."/>
            <person name="Floudas D."/>
            <person name="Copeland A."/>
            <person name="Barry K.W."/>
            <person name="Cichocki N."/>
            <person name="Veneault-Fourrey C."/>
            <person name="LaButti K."/>
            <person name="Lindquist E.A."/>
            <person name="Lipzen A."/>
            <person name="Lundell T."/>
            <person name="Morin E."/>
            <person name="Murat C."/>
            <person name="Riley R."/>
            <person name="Ohm R."/>
            <person name="Sun H."/>
            <person name="Tunlid A."/>
            <person name="Henrissat B."/>
            <person name="Grigoriev I.V."/>
            <person name="Hibbett D.S."/>
            <person name="Martin F."/>
        </authorList>
    </citation>
    <scope>NUCLEOTIDE SEQUENCE [LARGE SCALE GENOMIC DNA]</scope>
    <source>
        <strain evidence="4">Ve08.2h10</strain>
    </source>
</reference>
<feature type="domain" description="HTH CENPB-type" evidence="2">
    <location>
        <begin position="57"/>
        <end position="130"/>
    </location>
</feature>
<feature type="non-terminal residue" evidence="3">
    <location>
        <position position="1"/>
    </location>
</feature>
<evidence type="ECO:0000256" key="1">
    <source>
        <dbReference type="ARBA" id="ARBA00023125"/>
    </source>
</evidence>
<protein>
    <recommendedName>
        <fullName evidence="2">HTH CENPB-type domain-containing protein</fullName>
    </recommendedName>
</protein>
<keyword evidence="1" id="KW-0238">DNA-binding</keyword>
<dbReference type="Proteomes" id="UP000054538">
    <property type="component" value="Unassembled WGS sequence"/>
</dbReference>
<dbReference type="AlphaFoldDB" id="A0A0D0CT69"/>
<gene>
    <name evidence="3" type="ORF">PAXRUDRAFT_163632</name>
</gene>
<name>A0A0D0CT69_9AGAM</name>
<dbReference type="Gene3D" id="1.10.10.60">
    <property type="entry name" value="Homeodomain-like"/>
    <property type="match status" value="1"/>
</dbReference>
<accession>A0A0D0CT69</accession>
<dbReference type="EMBL" id="KN826545">
    <property type="protein sequence ID" value="KIK78578.1"/>
    <property type="molecule type" value="Genomic_DNA"/>
</dbReference>
<dbReference type="InParanoid" id="A0A0D0CT69"/>
<evidence type="ECO:0000259" key="2">
    <source>
        <dbReference type="PROSITE" id="PS51253"/>
    </source>
</evidence>
<dbReference type="PROSITE" id="PS51253">
    <property type="entry name" value="HTH_CENPB"/>
    <property type="match status" value="1"/>
</dbReference>
<dbReference type="InterPro" id="IPR009057">
    <property type="entry name" value="Homeodomain-like_sf"/>
</dbReference>